<reference evidence="3 4" key="1">
    <citation type="submission" date="2020-04" db="EMBL/GenBank/DDBJ databases">
        <title>Plant Genome Project.</title>
        <authorList>
            <person name="Zhang R.-G."/>
        </authorList>
    </citation>
    <scope>NUCLEOTIDE SEQUENCE [LARGE SCALE GENOMIC DNA]</scope>
    <source>
        <strain evidence="3">YNK0</strain>
        <tissue evidence="3">Leaf</tissue>
    </source>
</reference>
<name>A0A834Y8J7_TETSI</name>
<dbReference type="AlphaFoldDB" id="A0A834Y8J7"/>
<dbReference type="Proteomes" id="UP000655225">
    <property type="component" value="Unassembled WGS sequence"/>
</dbReference>
<sequence length="137" mass="15275">MASTDTREAVAPTCLRIALSNLYPDSNFFQEAQMNDASEVLAVIFDCLHRSFTSGFGRFLILNQKKAIIAVFDELLKLVEMNHQLACDQRQAAVENLTISIIFFQRHHMCFTTVLGWQNTCESAGDISATLAALTVK</sequence>
<dbReference type="SUPFAM" id="SSF54001">
    <property type="entry name" value="Cysteine proteinases"/>
    <property type="match status" value="1"/>
</dbReference>
<dbReference type="InterPro" id="IPR038765">
    <property type="entry name" value="Papain-like_cys_pep_sf"/>
</dbReference>
<organism evidence="3 4">
    <name type="scientific">Tetracentron sinense</name>
    <name type="common">Spur-leaf</name>
    <dbReference type="NCBI Taxonomy" id="13715"/>
    <lineage>
        <taxon>Eukaryota</taxon>
        <taxon>Viridiplantae</taxon>
        <taxon>Streptophyta</taxon>
        <taxon>Embryophyta</taxon>
        <taxon>Tracheophyta</taxon>
        <taxon>Spermatophyta</taxon>
        <taxon>Magnoliopsida</taxon>
        <taxon>Trochodendrales</taxon>
        <taxon>Trochodendraceae</taxon>
        <taxon>Tetracentron</taxon>
    </lineage>
</organism>
<accession>A0A834Y8J7</accession>
<dbReference type="InterPro" id="IPR052398">
    <property type="entry name" value="Ubiquitin_hydrolase_53/54"/>
</dbReference>
<dbReference type="OrthoDB" id="205782at2759"/>
<evidence type="ECO:0000256" key="2">
    <source>
        <dbReference type="ARBA" id="ARBA00022801"/>
    </source>
</evidence>
<keyword evidence="1" id="KW-0833">Ubl conjugation pathway</keyword>
<dbReference type="PANTHER" id="PTHR22975">
    <property type="entry name" value="UBIQUITIN SPECIFIC PROTEINASE"/>
    <property type="match status" value="1"/>
</dbReference>
<proteinExistence type="predicted"/>
<evidence type="ECO:0000256" key="1">
    <source>
        <dbReference type="ARBA" id="ARBA00022786"/>
    </source>
</evidence>
<comment type="caution">
    <text evidence="3">The sequence shown here is derived from an EMBL/GenBank/DDBJ whole genome shotgun (WGS) entry which is preliminary data.</text>
</comment>
<keyword evidence="4" id="KW-1185">Reference proteome</keyword>
<protein>
    <submittedName>
        <fullName evidence="3">Uncharacterized protein</fullName>
    </submittedName>
</protein>
<dbReference type="EMBL" id="JABCRI010000504">
    <property type="protein sequence ID" value="KAF8369789.1"/>
    <property type="molecule type" value="Genomic_DNA"/>
</dbReference>
<dbReference type="GO" id="GO:0016787">
    <property type="term" value="F:hydrolase activity"/>
    <property type="evidence" value="ECO:0007669"/>
    <property type="project" value="UniProtKB-KW"/>
</dbReference>
<gene>
    <name evidence="3" type="ORF">HHK36_032191</name>
</gene>
<keyword evidence="2" id="KW-0378">Hydrolase</keyword>
<dbReference type="PANTHER" id="PTHR22975:SF9">
    <property type="entry name" value="ECHINUS SPLICE FORM 3"/>
    <property type="match status" value="1"/>
</dbReference>
<evidence type="ECO:0000313" key="3">
    <source>
        <dbReference type="EMBL" id="KAF8369789.1"/>
    </source>
</evidence>
<evidence type="ECO:0000313" key="4">
    <source>
        <dbReference type="Proteomes" id="UP000655225"/>
    </source>
</evidence>